<dbReference type="InParanoid" id="A0A1S0TML3"/>
<dbReference type="AlphaFoldDB" id="A0A1S0TML3"/>
<proteinExistence type="predicted"/>
<dbReference type="EMBL" id="JH712164">
    <property type="protein sequence ID" value="EFO16809.1"/>
    <property type="molecule type" value="Genomic_DNA"/>
</dbReference>
<gene>
    <name evidence="1" type="ORF">LOAG_11694</name>
</gene>
<dbReference type="KEGG" id="loa:LOAG_11694"/>
<sequence>MPRIRYPMSDRSQLKCVRRQEVKGGAKFRMRYASPKKIHYTGSKDTFTFVAFVASMDKAFLKSPRSLAMILISVHQYSKTDKQYTNNQISYISTHFQNRYTNINIDIAVPDIDI</sequence>
<protein>
    <submittedName>
        <fullName evidence="1">Uncharacterized protein</fullName>
    </submittedName>
</protein>
<dbReference type="GeneID" id="9949152"/>
<dbReference type="RefSeq" id="XP_003147260.1">
    <property type="nucleotide sequence ID" value="XM_003147212.1"/>
</dbReference>
<name>A0A1S0TML3_LOALO</name>
<reference evidence="1" key="1">
    <citation type="submission" date="2012-04" db="EMBL/GenBank/DDBJ databases">
        <title>The Genome Sequence of Loa loa.</title>
        <authorList>
            <consortium name="The Broad Institute Genome Sequencing Platform"/>
            <consortium name="Broad Institute Genome Sequencing Center for Infectious Disease"/>
            <person name="Nutman T.B."/>
            <person name="Fink D.L."/>
            <person name="Russ C."/>
            <person name="Young S."/>
            <person name="Zeng Q."/>
            <person name="Gargeya S."/>
            <person name="Alvarado L."/>
            <person name="Berlin A."/>
            <person name="Chapman S.B."/>
            <person name="Chen Z."/>
            <person name="Freedman E."/>
            <person name="Gellesch M."/>
            <person name="Goldberg J."/>
            <person name="Griggs A."/>
            <person name="Gujja S."/>
            <person name="Heilman E.R."/>
            <person name="Heiman D."/>
            <person name="Howarth C."/>
            <person name="Mehta T."/>
            <person name="Neiman D."/>
            <person name="Pearson M."/>
            <person name="Roberts A."/>
            <person name="Saif S."/>
            <person name="Shea T."/>
            <person name="Shenoy N."/>
            <person name="Sisk P."/>
            <person name="Stolte C."/>
            <person name="Sykes S."/>
            <person name="White J."/>
            <person name="Yandava C."/>
            <person name="Haas B."/>
            <person name="Henn M.R."/>
            <person name="Nusbaum C."/>
            <person name="Birren B."/>
        </authorList>
    </citation>
    <scope>NUCLEOTIDE SEQUENCE [LARGE SCALE GENOMIC DNA]</scope>
</reference>
<organism evidence="1">
    <name type="scientific">Loa loa</name>
    <name type="common">Eye worm</name>
    <name type="synonym">Filaria loa</name>
    <dbReference type="NCBI Taxonomy" id="7209"/>
    <lineage>
        <taxon>Eukaryota</taxon>
        <taxon>Metazoa</taxon>
        <taxon>Ecdysozoa</taxon>
        <taxon>Nematoda</taxon>
        <taxon>Chromadorea</taxon>
        <taxon>Rhabditida</taxon>
        <taxon>Spirurina</taxon>
        <taxon>Spiruromorpha</taxon>
        <taxon>Filarioidea</taxon>
        <taxon>Onchocercidae</taxon>
        <taxon>Loa</taxon>
    </lineage>
</organism>
<evidence type="ECO:0000313" key="1">
    <source>
        <dbReference type="EMBL" id="EFO16809.1"/>
    </source>
</evidence>
<dbReference type="CTD" id="9949152"/>
<accession>A0A1S0TML3</accession>